<name>A0A1W1CYX1_9ZZZZ</name>
<sequence>MSLASYNTALGAYGNVKSNVLADKMAKNRWGNKFKRLYSSLKDEDNKVDFTQGMLNCAGTDVQGIIAELEALSAGLNAFFTLSDDSTAKPNSYFTLLCGRAWSSNVEDKIVDILDVKLSLSIPAPASDTDARRVSKIFQKSSNASEATSYIEPIDSYYVRKESNNQEKPFYVNNQLTVFTEDGTQYGHIDANYTLVEDTNFSNISALYGVEKEDDLFLENYNYEDEFNNLFSTLNLEKWLLNFANVSYSWESHTPNYGEDISIVFGADLILAWLHEILSSWYAYMNGLNEVRAGKELELINHLSLCDTLQEQIGDNAGQISSIWFEFKKEVSPPRKSVREQDPNYKWWKEKQFNEVRKHFKNFHNFCNYNRGESLGKGRFRPATVTLKNKAFNLSGNKIYWLVSALLGIDSRTKKRSFLERLFSFALLVVSVYLTAITANPAWMKIVLITITFANYAGALSPKAQLAFTAVMFAYGLSNANLSAMNSAQIFQWAINNIEMVLKMVQLYETVKLEDEGKNEEKNPHEVQEQAMQFIYSDAYSQYDNFYSVMYDYEPKI</sequence>
<protein>
    <submittedName>
        <fullName evidence="2">Uncharacterized protein</fullName>
    </submittedName>
</protein>
<gene>
    <name evidence="2" type="ORF">MNB_SV-13-128</name>
</gene>
<proteinExistence type="predicted"/>
<feature type="transmembrane region" description="Helical" evidence="1">
    <location>
        <begin position="422"/>
        <end position="444"/>
    </location>
</feature>
<keyword evidence="1" id="KW-1133">Transmembrane helix</keyword>
<organism evidence="2">
    <name type="scientific">hydrothermal vent metagenome</name>
    <dbReference type="NCBI Taxonomy" id="652676"/>
    <lineage>
        <taxon>unclassified sequences</taxon>
        <taxon>metagenomes</taxon>
        <taxon>ecological metagenomes</taxon>
    </lineage>
</organism>
<dbReference type="AlphaFoldDB" id="A0A1W1CYX1"/>
<evidence type="ECO:0000313" key="2">
    <source>
        <dbReference type="EMBL" id="SFV70887.1"/>
    </source>
</evidence>
<keyword evidence="1" id="KW-0812">Transmembrane</keyword>
<keyword evidence="1" id="KW-0472">Membrane</keyword>
<accession>A0A1W1CYX1</accession>
<dbReference type="EMBL" id="FPHM01000178">
    <property type="protein sequence ID" value="SFV70887.1"/>
    <property type="molecule type" value="Genomic_DNA"/>
</dbReference>
<feature type="transmembrane region" description="Helical" evidence="1">
    <location>
        <begin position="464"/>
        <end position="482"/>
    </location>
</feature>
<reference evidence="2" key="1">
    <citation type="submission" date="2016-10" db="EMBL/GenBank/DDBJ databases">
        <authorList>
            <person name="de Groot N.N."/>
        </authorList>
    </citation>
    <scope>NUCLEOTIDE SEQUENCE</scope>
</reference>
<evidence type="ECO:0000256" key="1">
    <source>
        <dbReference type="SAM" id="Phobius"/>
    </source>
</evidence>